<proteinExistence type="predicted"/>
<dbReference type="PANTHER" id="PTHR43130">
    <property type="entry name" value="ARAC-FAMILY TRANSCRIPTIONAL REGULATOR"/>
    <property type="match status" value="1"/>
</dbReference>
<dbReference type="Gene3D" id="3.40.50.880">
    <property type="match status" value="1"/>
</dbReference>
<feature type="domain" description="HTH araC/xylS-type" evidence="4">
    <location>
        <begin position="208"/>
        <end position="306"/>
    </location>
</feature>
<dbReference type="InterPro" id="IPR009057">
    <property type="entry name" value="Homeodomain-like_sf"/>
</dbReference>
<dbReference type="PANTHER" id="PTHR43130:SF3">
    <property type="entry name" value="HTH-TYPE TRANSCRIPTIONAL REGULATOR RV1931C"/>
    <property type="match status" value="1"/>
</dbReference>
<dbReference type="CDD" id="cd03137">
    <property type="entry name" value="GATase1_AraC_1"/>
    <property type="match status" value="1"/>
</dbReference>
<evidence type="ECO:0000256" key="1">
    <source>
        <dbReference type="ARBA" id="ARBA00023015"/>
    </source>
</evidence>
<evidence type="ECO:0000256" key="3">
    <source>
        <dbReference type="SAM" id="MobiDB-lite"/>
    </source>
</evidence>
<dbReference type="GO" id="GO:0003700">
    <property type="term" value="F:DNA-binding transcription factor activity"/>
    <property type="evidence" value="ECO:0007669"/>
    <property type="project" value="InterPro"/>
</dbReference>
<evidence type="ECO:0000259" key="4">
    <source>
        <dbReference type="PROSITE" id="PS01124"/>
    </source>
</evidence>
<reference evidence="5" key="1">
    <citation type="journal article" date="2011" name="Angew. Chem. Int. Ed. Engl.">
        <title>Transcriptome mining of active biosynthetic pathways and their associated products in Streptomyces flaveolus.</title>
        <authorList>
            <person name="Qu X."/>
            <person name="Lei C."/>
            <person name="Liu W."/>
        </authorList>
    </citation>
    <scope>NUCLEOTIDE SEQUENCE</scope>
    <source>
        <strain evidence="5">DSM 9954</strain>
    </source>
</reference>
<dbReference type="SUPFAM" id="SSF52317">
    <property type="entry name" value="Class I glutamine amidotransferase-like"/>
    <property type="match status" value="1"/>
</dbReference>
<organism evidence="5">
    <name type="scientific">Streptomyces flaveolus</name>
    <dbReference type="NCBI Taxonomy" id="67297"/>
    <lineage>
        <taxon>Bacteria</taxon>
        <taxon>Bacillati</taxon>
        <taxon>Actinomycetota</taxon>
        <taxon>Actinomycetes</taxon>
        <taxon>Kitasatosporales</taxon>
        <taxon>Streptomycetaceae</taxon>
        <taxon>Streptomyces</taxon>
    </lineage>
</organism>
<dbReference type="InterPro" id="IPR002818">
    <property type="entry name" value="DJ-1/PfpI"/>
</dbReference>
<dbReference type="SMART" id="SM00342">
    <property type="entry name" value="HTH_ARAC"/>
    <property type="match status" value="1"/>
</dbReference>
<feature type="region of interest" description="Disordered" evidence="3">
    <location>
        <begin position="297"/>
        <end position="335"/>
    </location>
</feature>
<gene>
    <name evidence="5" type="primary">mycG3</name>
</gene>
<dbReference type="EMBL" id="JF803483">
    <property type="protein sequence ID" value="AFG19436.1"/>
    <property type="molecule type" value="Genomic_DNA"/>
</dbReference>
<dbReference type="Gene3D" id="1.10.10.60">
    <property type="entry name" value="Homeodomain-like"/>
    <property type="match status" value="1"/>
</dbReference>
<dbReference type="GO" id="GO:0043565">
    <property type="term" value="F:sequence-specific DNA binding"/>
    <property type="evidence" value="ECO:0007669"/>
    <property type="project" value="InterPro"/>
</dbReference>
<dbReference type="InterPro" id="IPR052158">
    <property type="entry name" value="INH-QAR"/>
</dbReference>
<evidence type="ECO:0000313" key="5">
    <source>
        <dbReference type="EMBL" id="AFG19436.1"/>
    </source>
</evidence>
<dbReference type="SUPFAM" id="SSF46689">
    <property type="entry name" value="Homeodomain-like"/>
    <property type="match status" value="2"/>
</dbReference>
<evidence type="ECO:0000256" key="2">
    <source>
        <dbReference type="ARBA" id="ARBA00023163"/>
    </source>
</evidence>
<dbReference type="AlphaFoldDB" id="H9TEB5"/>
<dbReference type="PROSITE" id="PS01124">
    <property type="entry name" value="HTH_ARAC_FAMILY_2"/>
    <property type="match status" value="1"/>
</dbReference>
<accession>H9TEB5</accession>
<protein>
    <submittedName>
        <fullName evidence="5">MycG3</fullName>
    </submittedName>
</protein>
<dbReference type="InterPro" id="IPR029062">
    <property type="entry name" value="Class_I_gatase-like"/>
</dbReference>
<dbReference type="InterPro" id="IPR018060">
    <property type="entry name" value="HTH_AraC"/>
</dbReference>
<dbReference type="Pfam" id="PF12833">
    <property type="entry name" value="HTH_18"/>
    <property type="match status" value="1"/>
</dbReference>
<keyword evidence="1" id="KW-0805">Transcription regulation</keyword>
<keyword evidence="2" id="KW-0804">Transcription</keyword>
<name>H9TEB5_9ACTN</name>
<dbReference type="Pfam" id="PF01965">
    <property type="entry name" value="DJ-1_PfpI"/>
    <property type="match status" value="1"/>
</dbReference>
<sequence length="335" mass="36017">MHHVVALALPGVVAFDLAIPAQVFGASGSPGLYRFSLCASEAGPVTTSTGFDLIAPRGLDALAEADTIIVPGYEPHDPPVPPVAEALRAAAARGARLVSVCTGAFALAASGLLDGRRATTHWLDAPDLSRRYPAVEVDPAPLYIDATPILTSAGFSAGIDLCLHLVREDLGADEAAELARRLVVPAHREGNQAQYISRPLPADSTGMADVCAWALQHLDHPLTVADLARRASLSPRSFARRFTAETGTTPLRWLNTQRLQQARRLLETTDLSVEKVAHQAGLGTATNLRHHLAREAQTTPTTYRRTFQRTKSGRPRHDPPDRPPPPLKVVDERCH</sequence>